<feature type="domain" description="EcxA zinc-binding" evidence="2">
    <location>
        <begin position="483"/>
        <end position="793"/>
    </location>
</feature>
<evidence type="ECO:0000259" key="2">
    <source>
        <dbReference type="Pfam" id="PF16313"/>
    </source>
</evidence>
<organism evidence="4 5">
    <name type="scientific">Streptomyces griseoviridis</name>
    <dbReference type="NCBI Taxonomy" id="45398"/>
    <lineage>
        <taxon>Bacteria</taxon>
        <taxon>Bacillati</taxon>
        <taxon>Actinomycetota</taxon>
        <taxon>Actinomycetes</taxon>
        <taxon>Kitasatosporales</taxon>
        <taxon>Streptomycetaceae</taxon>
        <taxon>Streptomyces</taxon>
    </lineage>
</organism>
<feature type="compositionally biased region" description="Gly residues" evidence="1">
    <location>
        <begin position="35"/>
        <end position="57"/>
    </location>
</feature>
<keyword evidence="5" id="KW-1185">Reference proteome</keyword>
<protein>
    <submittedName>
        <fullName evidence="4">Matrixin</fullName>
    </submittedName>
</protein>
<dbReference type="Pfam" id="PF16313">
    <property type="entry name" value="DUF4953"/>
    <property type="match status" value="1"/>
</dbReference>
<feature type="compositionally biased region" description="Low complexity" evidence="1">
    <location>
        <begin position="101"/>
        <end position="121"/>
    </location>
</feature>
<reference evidence="4 5" key="1">
    <citation type="submission" date="2018-04" db="EMBL/GenBank/DDBJ databases">
        <title>Complete genome sequences of Streptomyces griseoviridis K61 and characterization of antagonistic properties of biological control agents.</title>
        <authorList>
            <person name="Mariita R.M."/>
            <person name="Sello J.K."/>
        </authorList>
    </citation>
    <scope>NUCLEOTIDE SEQUENCE [LARGE SCALE GENOMIC DNA]</scope>
    <source>
        <strain evidence="4 5">K61</strain>
    </source>
</reference>
<accession>A0ABX5TMI4</accession>
<proteinExistence type="predicted"/>
<feature type="domain" description="DUF5117" evidence="3">
    <location>
        <begin position="165"/>
        <end position="349"/>
    </location>
</feature>
<evidence type="ECO:0000259" key="3">
    <source>
        <dbReference type="Pfam" id="PF17148"/>
    </source>
</evidence>
<dbReference type="Proteomes" id="UP000501753">
    <property type="component" value="Chromosome"/>
</dbReference>
<dbReference type="Pfam" id="PF17148">
    <property type="entry name" value="DUF5117"/>
    <property type="match status" value="1"/>
</dbReference>
<dbReference type="PANTHER" id="PTHR38478">
    <property type="entry name" value="PEPTIDASE M1A AND M12B"/>
    <property type="match status" value="1"/>
</dbReference>
<dbReference type="InterPro" id="IPR033413">
    <property type="entry name" value="DUF5117"/>
</dbReference>
<feature type="compositionally biased region" description="Gly residues" evidence="1">
    <location>
        <begin position="820"/>
        <end position="842"/>
    </location>
</feature>
<feature type="region of interest" description="Disordered" evidence="1">
    <location>
        <begin position="1"/>
        <end position="133"/>
    </location>
</feature>
<dbReference type="InterPro" id="IPR034032">
    <property type="entry name" value="Zn_MMP-like_bac"/>
</dbReference>
<dbReference type="EMBL" id="CP029078">
    <property type="protein sequence ID" value="QCN83703.1"/>
    <property type="molecule type" value="Genomic_DNA"/>
</dbReference>
<feature type="region of interest" description="Disordered" evidence="1">
    <location>
        <begin position="924"/>
        <end position="950"/>
    </location>
</feature>
<evidence type="ECO:0000313" key="4">
    <source>
        <dbReference type="EMBL" id="QCN83703.1"/>
    </source>
</evidence>
<evidence type="ECO:0000256" key="1">
    <source>
        <dbReference type="SAM" id="MobiDB-lite"/>
    </source>
</evidence>
<sequence length="950" mass="98060">MPHQQQQAEPRTDPDLPLFELVTVASGTPDDVGGSTPGGPTSGGPTPGGPTSGGPTSGGSTSDGSTPGGPTPGGPTSGGLTPGGPTPGDSDGVDHHTTRVPAPAGIPARGAPDGGVLNDGVPDGGGPGDTGRTLLRVRRFDTPFLLTASLSAGAGSSELTLDRGKSGKGRLAEFRRLSGRAVLVLRDKHHLATGDPAAVRAGADSFARSVVWSAPVLREDADGALIDPAGLALTDLHGIADLLRERGQGEHTVDPAASYPLPANAGARGVRLPALLTLRGPGTGAALRAVTPAPAALTVVQQVHLVPLPDPPLPARAYHPASGGYGIGHVDHGADGARVMYQPRFRLEPTDPDAASGPVRRPIVFLVDPAVPEPWRSAVVEGGNWWREAFEAAGFQDAYRVEVAPADADLDDPALNTVWWVHRDGRGWSHGQALTDPRTGEILHGRVRLGSQRVEQVTALAEALLAPYGHPDEAPRLAVVRATVLARMRLLAAHEIGHALGFLHNFASTGHPRPSVMDYPHPEVTVGPDGAPDLSRAYPSGLGPWDHFLVAHAYGRFPGDTPAAESAGLARLRREAAEAGLLHLADDDARGPGAAHADAAVWVPHSRDPFDALEQALAVRRAAQAAFTPGVVPPDRQSGELEARAALLHLYHRHHLAAVTRLVGGVRYAYAQAGDTLPGTVRGTPAVAADDQWRALRTAAGLLRPEHLVPHPAVLAALTPPAIRYARSPEYLDTRAGRVFDPLSAVESATALVTEPLLEPAQLNRLAWQHANDPRLPGVRDVVTALLDATWPQNGNGNGNESRGESANEGESENATGTGAEAGAGAGVRSGNGNGSGPGTGNADGPPSTAGALVLETAGWVVVRQVGAAVRGGELHHPVREELKAAVRALAVRLRASGEGEGAPGGAAEDAARRRETARTLTAFLEGAPAHTPADPRLDPLPRVPPGAPL</sequence>
<dbReference type="InterPro" id="IPR024079">
    <property type="entry name" value="MetalloPept_cat_dom_sf"/>
</dbReference>
<dbReference type="SUPFAM" id="SSF55486">
    <property type="entry name" value="Metalloproteases ('zincins'), catalytic domain"/>
    <property type="match status" value="1"/>
</dbReference>
<feature type="compositionally biased region" description="Low complexity" evidence="1">
    <location>
        <begin position="799"/>
        <end position="819"/>
    </location>
</feature>
<dbReference type="PANTHER" id="PTHR38478:SF1">
    <property type="entry name" value="ZINC DEPENDENT METALLOPROTEASE DOMAIN LIPOPROTEIN"/>
    <property type="match status" value="1"/>
</dbReference>
<name>A0ABX5TMI4_STRGD</name>
<dbReference type="InterPro" id="IPR032534">
    <property type="entry name" value="EcxA_zinc-bd"/>
</dbReference>
<dbReference type="CDD" id="cd04276">
    <property type="entry name" value="ZnMc_MMP_like_2"/>
    <property type="match status" value="1"/>
</dbReference>
<feature type="region of interest" description="Disordered" evidence="1">
    <location>
        <begin position="790"/>
        <end position="850"/>
    </location>
</feature>
<dbReference type="Gene3D" id="3.40.390.10">
    <property type="entry name" value="Collagenase (Catalytic Domain)"/>
    <property type="match status" value="1"/>
</dbReference>
<evidence type="ECO:0000313" key="5">
    <source>
        <dbReference type="Proteomes" id="UP000501753"/>
    </source>
</evidence>
<gene>
    <name evidence="4" type="ORF">DDJ31_00930</name>
</gene>